<proteinExistence type="predicted"/>
<organism evidence="1 3">
    <name type="scientific">Acidipropionibacterium acidipropionici</name>
    <dbReference type="NCBI Taxonomy" id="1748"/>
    <lineage>
        <taxon>Bacteria</taxon>
        <taxon>Bacillati</taxon>
        <taxon>Actinomycetota</taxon>
        <taxon>Actinomycetes</taxon>
        <taxon>Propionibacteriales</taxon>
        <taxon>Propionibacteriaceae</taxon>
        <taxon>Acidipropionibacterium</taxon>
    </lineage>
</organism>
<reference evidence="2 4" key="1">
    <citation type="journal article" date="2016" name="Plant Dis.">
        <title>Improved production of propionic acid using genome shuffling.</title>
        <authorList>
            <person name="Luna-Flores C.H."/>
            <person name="Palfreyman R.W."/>
            <person name="Kromer J.O."/>
            <person name="Nielsen L.K."/>
            <person name="Marcellin E."/>
        </authorList>
    </citation>
    <scope>NUCLEOTIDE SEQUENCE [LARGE SCALE GENOMIC DNA]</scope>
    <source>
        <strain evidence="2 4">F3E8</strain>
    </source>
</reference>
<sequence>MLVAETGEGDVIAIEVKAASSYSAGQFAKLAHIRDRVGERFVAGIVLGTADHGYRYADRLYGAPISALWE</sequence>
<dbReference type="EMBL" id="CP014352">
    <property type="protein sequence ID" value="AMS05225.1"/>
    <property type="molecule type" value="Genomic_DNA"/>
</dbReference>
<keyword evidence="4" id="KW-1185">Reference proteome</keyword>
<accession>A0AAC8YEV4</accession>
<dbReference type="RefSeq" id="WP_062819388.1">
    <property type="nucleotide sequence ID" value="NZ_CP014352.1"/>
</dbReference>
<dbReference type="Proteomes" id="UP000178666">
    <property type="component" value="Chromosome"/>
</dbReference>
<dbReference type="EMBL" id="CP015970">
    <property type="protein sequence ID" value="AOZ46705.1"/>
    <property type="molecule type" value="Genomic_DNA"/>
</dbReference>
<dbReference type="AlphaFoldDB" id="A0AAC8YEV4"/>
<reference evidence="1 3" key="2">
    <citation type="submission" date="2016-02" db="EMBL/GenBank/DDBJ databases">
        <title>Complete Genome Sequence of Propionibacterium acidipropionici ATCC 55737.</title>
        <authorList>
            <person name="Luna Flores C.H."/>
            <person name="Nielsen L.K."/>
            <person name="Marcellin E."/>
        </authorList>
    </citation>
    <scope>NUCLEOTIDE SEQUENCE [LARGE SCALE GENOMIC DNA]</scope>
    <source>
        <strain evidence="1 3">ATCC 55737</strain>
    </source>
</reference>
<dbReference type="Proteomes" id="UP000075221">
    <property type="component" value="Chromosome"/>
</dbReference>
<evidence type="ECO:0000313" key="1">
    <source>
        <dbReference type="EMBL" id="AMS05225.1"/>
    </source>
</evidence>
<evidence type="ECO:0000313" key="4">
    <source>
        <dbReference type="Proteomes" id="UP000178666"/>
    </source>
</evidence>
<evidence type="ECO:0000313" key="2">
    <source>
        <dbReference type="EMBL" id="AOZ46705.1"/>
    </source>
</evidence>
<evidence type="ECO:0000313" key="3">
    <source>
        <dbReference type="Proteomes" id="UP000075221"/>
    </source>
</evidence>
<gene>
    <name evidence="2" type="ORF">A8L58_08300</name>
    <name evidence="1" type="ORF">AXH35_06835</name>
</gene>
<protein>
    <submittedName>
        <fullName evidence="1">Uncharacterized protein</fullName>
    </submittedName>
</protein>
<name>A0AAC8YEV4_9ACTN</name>